<feature type="domain" description="Methyltransferase type 11" evidence="1">
    <location>
        <begin position="136"/>
        <end position="232"/>
    </location>
</feature>
<dbReference type="AlphaFoldDB" id="A0A382VIK8"/>
<evidence type="ECO:0000259" key="1">
    <source>
        <dbReference type="Pfam" id="PF08241"/>
    </source>
</evidence>
<reference evidence="2" key="1">
    <citation type="submission" date="2018-05" db="EMBL/GenBank/DDBJ databases">
        <authorList>
            <person name="Lanie J.A."/>
            <person name="Ng W.-L."/>
            <person name="Kazmierczak K.M."/>
            <person name="Andrzejewski T.M."/>
            <person name="Davidsen T.M."/>
            <person name="Wayne K.J."/>
            <person name="Tettelin H."/>
            <person name="Glass J.I."/>
            <person name="Rusch D."/>
            <person name="Podicherti R."/>
            <person name="Tsui H.-C.T."/>
            <person name="Winkler M.E."/>
        </authorList>
    </citation>
    <scope>NUCLEOTIDE SEQUENCE</scope>
</reference>
<sequence length="253" mass="29381">MSMKESDIRPQETYKKFYQLTKKDSLEFFKNVTFDRISCPACGGNNLEHAFLKHGFNYETCNHCDTLFNNPRPSEEAIRRYFSEAPSVKFWMNHFYQETEEIRREKVFVPRGRLVIESVKKFSPDKNWDKIKWIADIGSGAGVFCEEMKKLAPSHVEVLAIEPLPTMSKLCEERGLTVIPKCLEELKVSDLPTKNDSKCIFTAFEMIMYVQNPLVFFENCKRLLTSGDLLIFSGLNGMGVDILVLWEKYRTLL</sequence>
<dbReference type="InterPro" id="IPR013216">
    <property type="entry name" value="Methyltransf_11"/>
</dbReference>
<gene>
    <name evidence="2" type="ORF">METZ01_LOCUS399210</name>
</gene>
<evidence type="ECO:0000313" key="2">
    <source>
        <dbReference type="EMBL" id="SVD46356.1"/>
    </source>
</evidence>
<dbReference type="EMBL" id="UINC01152262">
    <property type="protein sequence ID" value="SVD46356.1"/>
    <property type="molecule type" value="Genomic_DNA"/>
</dbReference>
<accession>A0A382VIK8</accession>
<name>A0A382VIK8_9ZZZZ</name>
<feature type="non-terminal residue" evidence="2">
    <location>
        <position position="253"/>
    </location>
</feature>
<proteinExistence type="predicted"/>
<dbReference type="SUPFAM" id="SSF53335">
    <property type="entry name" value="S-adenosyl-L-methionine-dependent methyltransferases"/>
    <property type="match status" value="1"/>
</dbReference>
<dbReference type="CDD" id="cd02440">
    <property type="entry name" value="AdoMet_MTases"/>
    <property type="match status" value="1"/>
</dbReference>
<dbReference type="InterPro" id="IPR029063">
    <property type="entry name" value="SAM-dependent_MTases_sf"/>
</dbReference>
<dbReference type="GO" id="GO:0008757">
    <property type="term" value="F:S-adenosylmethionine-dependent methyltransferase activity"/>
    <property type="evidence" value="ECO:0007669"/>
    <property type="project" value="InterPro"/>
</dbReference>
<organism evidence="2">
    <name type="scientific">marine metagenome</name>
    <dbReference type="NCBI Taxonomy" id="408172"/>
    <lineage>
        <taxon>unclassified sequences</taxon>
        <taxon>metagenomes</taxon>
        <taxon>ecological metagenomes</taxon>
    </lineage>
</organism>
<dbReference type="Gene3D" id="3.40.50.150">
    <property type="entry name" value="Vaccinia Virus protein VP39"/>
    <property type="match status" value="1"/>
</dbReference>
<protein>
    <recommendedName>
        <fullName evidence="1">Methyltransferase type 11 domain-containing protein</fullName>
    </recommendedName>
</protein>
<dbReference type="Pfam" id="PF08241">
    <property type="entry name" value="Methyltransf_11"/>
    <property type="match status" value="1"/>
</dbReference>